<evidence type="ECO:0000256" key="2">
    <source>
        <dbReference type="ARBA" id="ARBA00012438"/>
    </source>
</evidence>
<dbReference type="PANTHER" id="PTHR24421:SF10">
    <property type="entry name" value="NITRATE_NITRITE SENSOR PROTEIN NARQ"/>
    <property type="match status" value="1"/>
</dbReference>
<evidence type="ECO:0000313" key="10">
    <source>
        <dbReference type="EMBL" id="GAA3383094.1"/>
    </source>
</evidence>
<evidence type="ECO:0000259" key="9">
    <source>
        <dbReference type="Pfam" id="PF07730"/>
    </source>
</evidence>
<keyword evidence="8" id="KW-0902">Two-component regulatory system</keyword>
<dbReference type="RefSeq" id="WP_345726528.1">
    <property type="nucleotide sequence ID" value="NZ_BAAAYN010000004.1"/>
</dbReference>
<comment type="caution">
    <text evidence="10">The sequence shown here is derived from an EMBL/GenBank/DDBJ whole genome shotgun (WGS) entry which is preliminary data.</text>
</comment>
<dbReference type="Pfam" id="PF07730">
    <property type="entry name" value="HisKA_3"/>
    <property type="match status" value="1"/>
</dbReference>
<gene>
    <name evidence="10" type="ORF">GCM10020369_07650</name>
</gene>
<proteinExistence type="predicted"/>
<dbReference type="InterPro" id="IPR050482">
    <property type="entry name" value="Sensor_HK_TwoCompSys"/>
</dbReference>
<feature type="domain" description="Signal transduction histidine kinase subgroup 3 dimerisation and phosphoacceptor" evidence="9">
    <location>
        <begin position="61"/>
        <end position="116"/>
    </location>
</feature>
<comment type="catalytic activity">
    <reaction evidence="1">
        <text>ATP + protein L-histidine = ADP + protein N-phospho-L-histidine.</text>
        <dbReference type="EC" id="2.7.13.3"/>
    </reaction>
</comment>
<organism evidence="10 11">
    <name type="scientific">Cryptosporangium minutisporangium</name>
    <dbReference type="NCBI Taxonomy" id="113569"/>
    <lineage>
        <taxon>Bacteria</taxon>
        <taxon>Bacillati</taxon>
        <taxon>Actinomycetota</taxon>
        <taxon>Actinomycetes</taxon>
        <taxon>Cryptosporangiales</taxon>
        <taxon>Cryptosporangiaceae</taxon>
        <taxon>Cryptosporangium</taxon>
    </lineage>
</organism>
<dbReference type="EMBL" id="BAAAYN010000004">
    <property type="protein sequence ID" value="GAA3383094.1"/>
    <property type="molecule type" value="Genomic_DNA"/>
</dbReference>
<keyword evidence="11" id="KW-1185">Reference proteome</keyword>
<evidence type="ECO:0000256" key="7">
    <source>
        <dbReference type="ARBA" id="ARBA00022840"/>
    </source>
</evidence>
<reference evidence="11" key="1">
    <citation type="journal article" date="2019" name="Int. J. Syst. Evol. Microbiol.">
        <title>The Global Catalogue of Microorganisms (GCM) 10K type strain sequencing project: providing services to taxonomists for standard genome sequencing and annotation.</title>
        <authorList>
            <consortium name="The Broad Institute Genomics Platform"/>
            <consortium name="The Broad Institute Genome Sequencing Center for Infectious Disease"/>
            <person name="Wu L."/>
            <person name="Ma J."/>
        </authorList>
    </citation>
    <scope>NUCLEOTIDE SEQUENCE [LARGE SCALE GENOMIC DNA]</scope>
    <source>
        <strain evidence="11">JCM 9458</strain>
    </source>
</reference>
<evidence type="ECO:0000256" key="3">
    <source>
        <dbReference type="ARBA" id="ARBA00022553"/>
    </source>
</evidence>
<dbReference type="Gene3D" id="1.20.5.1930">
    <property type="match status" value="1"/>
</dbReference>
<evidence type="ECO:0000256" key="5">
    <source>
        <dbReference type="ARBA" id="ARBA00022741"/>
    </source>
</evidence>
<evidence type="ECO:0000256" key="4">
    <source>
        <dbReference type="ARBA" id="ARBA00022679"/>
    </source>
</evidence>
<name>A0ABP6SQQ5_9ACTN</name>
<keyword evidence="4" id="KW-0808">Transferase</keyword>
<dbReference type="PANTHER" id="PTHR24421">
    <property type="entry name" value="NITRATE/NITRITE SENSOR PROTEIN NARX-RELATED"/>
    <property type="match status" value="1"/>
</dbReference>
<keyword evidence="5" id="KW-0547">Nucleotide-binding</keyword>
<keyword evidence="7" id="KW-0067">ATP-binding</keyword>
<dbReference type="EC" id="2.7.13.3" evidence="2"/>
<evidence type="ECO:0000256" key="6">
    <source>
        <dbReference type="ARBA" id="ARBA00022777"/>
    </source>
</evidence>
<accession>A0ABP6SQQ5</accession>
<dbReference type="InterPro" id="IPR011712">
    <property type="entry name" value="Sig_transdc_His_kin_sub3_dim/P"/>
</dbReference>
<evidence type="ECO:0000256" key="8">
    <source>
        <dbReference type="ARBA" id="ARBA00023012"/>
    </source>
</evidence>
<keyword evidence="3" id="KW-0597">Phosphoprotein</keyword>
<dbReference type="Proteomes" id="UP001501676">
    <property type="component" value="Unassembled WGS sequence"/>
</dbReference>
<keyword evidence="6" id="KW-0418">Kinase</keyword>
<evidence type="ECO:0000256" key="1">
    <source>
        <dbReference type="ARBA" id="ARBA00000085"/>
    </source>
</evidence>
<protein>
    <recommendedName>
        <fullName evidence="2">histidine kinase</fullName>
        <ecNumber evidence="2">2.7.13.3</ecNumber>
    </recommendedName>
</protein>
<evidence type="ECO:0000313" key="11">
    <source>
        <dbReference type="Proteomes" id="UP001501676"/>
    </source>
</evidence>
<sequence length="129" mass="13743">MIFHIVVGIVSESAVRVAAAEVIMGVLTFFSAVAASSGLDGLRPSGSRSRQHSAAVAVDAERRRVARELHDVIGHHLAVIGLQARRFAADERSGSAARNIDELARLAAEDLRRMVRPPADREGDEPGPA</sequence>